<reference evidence="1 2" key="1">
    <citation type="submission" date="2020-08" db="EMBL/GenBank/DDBJ databases">
        <title>Sequencing the genomes of 1000 actinobacteria strains.</title>
        <authorList>
            <person name="Klenk H.-P."/>
        </authorList>
    </citation>
    <scope>NUCLEOTIDE SEQUENCE [LARGE SCALE GENOMIC DNA]</scope>
    <source>
        <strain evidence="1 2">DSM 41654</strain>
    </source>
</reference>
<keyword evidence="1" id="KW-0238">DNA-binding</keyword>
<sequence length="71" mass="7650">MRKLGLDQTDPADPRAWALARVAVAADRRTAAIKRYDRALKDAMHASFLAGCPEESIRTAAGLSGLLKLAE</sequence>
<dbReference type="GO" id="GO:0003677">
    <property type="term" value="F:DNA binding"/>
    <property type="evidence" value="ECO:0007669"/>
    <property type="project" value="UniProtKB-KW"/>
</dbReference>
<dbReference type="EMBL" id="JACHJV010000001">
    <property type="protein sequence ID" value="MBB4925951.1"/>
    <property type="molecule type" value="Genomic_DNA"/>
</dbReference>
<keyword evidence="2" id="KW-1185">Reference proteome</keyword>
<name>A0A7W7VWZ8_KITKI</name>
<gene>
    <name evidence="1" type="ORF">FHR34_004944</name>
</gene>
<dbReference type="AlphaFoldDB" id="A0A7W7VWZ8"/>
<evidence type="ECO:0000313" key="1">
    <source>
        <dbReference type="EMBL" id="MBB4925951.1"/>
    </source>
</evidence>
<comment type="caution">
    <text evidence="1">The sequence shown here is derived from an EMBL/GenBank/DDBJ whole genome shotgun (WGS) entry which is preliminary data.</text>
</comment>
<organism evidence="1 2">
    <name type="scientific">Kitasatospora kifunensis</name>
    <name type="common">Streptomyces kifunensis</name>
    <dbReference type="NCBI Taxonomy" id="58351"/>
    <lineage>
        <taxon>Bacteria</taxon>
        <taxon>Bacillati</taxon>
        <taxon>Actinomycetota</taxon>
        <taxon>Actinomycetes</taxon>
        <taxon>Kitasatosporales</taxon>
        <taxon>Streptomycetaceae</taxon>
        <taxon>Kitasatospora</taxon>
    </lineage>
</organism>
<dbReference type="Proteomes" id="UP000540506">
    <property type="component" value="Unassembled WGS sequence"/>
</dbReference>
<protein>
    <submittedName>
        <fullName evidence="1">DNA-binding SARP family transcriptional activator</fullName>
    </submittedName>
</protein>
<proteinExistence type="predicted"/>
<evidence type="ECO:0000313" key="2">
    <source>
        <dbReference type="Proteomes" id="UP000540506"/>
    </source>
</evidence>
<accession>A0A7W7VWZ8</accession>